<sequence>MSTNPEPRPDPPRDPRPDPLGDEKLLESLGAYLQRIPDGPRLVSQFGRGIEAKRKGRCSEATQLVLSIGVELYHRPDVDPNAVERFLQIAVGLASFFDTRLPEHCYHILSGYNSMLGDATAWLGNCLSRMQRFEEAEQCYLAAAHAVRDSDVREIGEKLLCAAQLHRLHTRNVIKHKALLTRWETLLSERKNTEVLTLYLESKANMLQERVNLYTVRNKLDKGYSLAAGELLTIVNKLQSYPLRRRPGFNAYAVHDLLGSLALKQGEHAKTEKHLRDALRSRLVHYKMAEEESEDECAAEPEEEKRRQGATASSGSRADASVVMFGSTDPAEPSSSQEEKSAVEEHTESQSGRRTLGLAWNGEPSGQAKHDTEVGRNVRRLADHLQLQKRHLEAAEALRAAIRCLSDANPSEGADALTALGSCFMGLLEAKQKSNAKCSKVELVSLREKATEAFSDGLHMHEGSPRVVWPQVVEVLLRRAEALWQLDRPRESEDDLTRALQIGRDKLGDNAPPTKKALQELVQLKTRKKAMETALGRLGGSADAAEPKGKKK</sequence>
<dbReference type="InterPro" id="IPR019734">
    <property type="entry name" value="TPR_rpt"/>
</dbReference>
<feature type="compositionally biased region" description="Acidic residues" evidence="1">
    <location>
        <begin position="291"/>
        <end position="302"/>
    </location>
</feature>
<gene>
    <name evidence="2" type="ORF">CYMTET_11975</name>
</gene>
<feature type="compositionally biased region" description="Basic and acidic residues" evidence="1">
    <location>
        <begin position="7"/>
        <end position="23"/>
    </location>
</feature>
<dbReference type="SUPFAM" id="SSF48452">
    <property type="entry name" value="TPR-like"/>
    <property type="match status" value="1"/>
</dbReference>
<protein>
    <submittedName>
        <fullName evidence="2">Uncharacterized protein</fullName>
    </submittedName>
</protein>
<evidence type="ECO:0000256" key="1">
    <source>
        <dbReference type="SAM" id="MobiDB-lite"/>
    </source>
</evidence>
<keyword evidence="3" id="KW-1185">Reference proteome</keyword>
<name>A0AAE0LCX4_9CHLO</name>
<organism evidence="2 3">
    <name type="scientific">Cymbomonas tetramitiformis</name>
    <dbReference type="NCBI Taxonomy" id="36881"/>
    <lineage>
        <taxon>Eukaryota</taxon>
        <taxon>Viridiplantae</taxon>
        <taxon>Chlorophyta</taxon>
        <taxon>Pyramimonadophyceae</taxon>
        <taxon>Pyramimonadales</taxon>
        <taxon>Pyramimonadaceae</taxon>
        <taxon>Cymbomonas</taxon>
    </lineage>
</organism>
<reference evidence="2 3" key="1">
    <citation type="journal article" date="2015" name="Genome Biol. Evol.">
        <title>Comparative Genomics of a Bacterivorous Green Alga Reveals Evolutionary Causalities and Consequences of Phago-Mixotrophic Mode of Nutrition.</title>
        <authorList>
            <person name="Burns J.A."/>
            <person name="Paasch A."/>
            <person name="Narechania A."/>
            <person name="Kim E."/>
        </authorList>
    </citation>
    <scope>NUCLEOTIDE SEQUENCE [LARGE SCALE GENOMIC DNA]</scope>
    <source>
        <strain evidence="2 3">PLY_AMNH</strain>
    </source>
</reference>
<dbReference type="AlphaFoldDB" id="A0AAE0LCX4"/>
<evidence type="ECO:0000313" key="3">
    <source>
        <dbReference type="Proteomes" id="UP001190700"/>
    </source>
</evidence>
<dbReference type="SMART" id="SM00028">
    <property type="entry name" value="TPR"/>
    <property type="match status" value="3"/>
</dbReference>
<feature type="compositionally biased region" description="Basic and acidic residues" evidence="1">
    <location>
        <begin position="337"/>
        <end position="348"/>
    </location>
</feature>
<dbReference type="InterPro" id="IPR011990">
    <property type="entry name" value="TPR-like_helical_dom_sf"/>
</dbReference>
<dbReference type="Proteomes" id="UP001190700">
    <property type="component" value="Unassembled WGS sequence"/>
</dbReference>
<comment type="caution">
    <text evidence="2">The sequence shown here is derived from an EMBL/GenBank/DDBJ whole genome shotgun (WGS) entry which is preliminary data.</text>
</comment>
<feature type="region of interest" description="Disordered" evidence="1">
    <location>
        <begin position="290"/>
        <end position="372"/>
    </location>
</feature>
<feature type="region of interest" description="Disordered" evidence="1">
    <location>
        <begin position="1"/>
        <end position="23"/>
    </location>
</feature>
<evidence type="ECO:0000313" key="2">
    <source>
        <dbReference type="EMBL" id="KAK3280174.1"/>
    </source>
</evidence>
<proteinExistence type="predicted"/>
<dbReference type="EMBL" id="LGRX02004501">
    <property type="protein sequence ID" value="KAK3280174.1"/>
    <property type="molecule type" value="Genomic_DNA"/>
</dbReference>
<accession>A0AAE0LCX4</accession>
<feature type="region of interest" description="Disordered" evidence="1">
    <location>
        <begin position="532"/>
        <end position="552"/>
    </location>
</feature>
<dbReference type="Gene3D" id="1.25.40.10">
    <property type="entry name" value="Tetratricopeptide repeat domain"/>
    <property type="match status" value="1"/>
</dbReference>